<proteinExistence type="predicted"/>
<dbReference type="EMBL" id="JAMCOF010000001">
    <property type="protein sequence ID" value="MCL6229052.1"/>
    <property type="molecule type" value="Genomic_DNA"/>
</dbReference>
<evidence type="ECO:0000313" key="3">
    <source>
        <dbReference type="EMBL" id="MCL6229052.1"/>
    </source>
</evidence>
<dbReference type="RefSeq" id="WP_249674198.1">
    <property type="nucleotide sequence ID" value="NZ_JAMCOF010000001.1"/>
</dbReference>
<dbReference type="Pfam" id="PF03968">
    <property type="entry name" value="LptD_N"/>
    <property type="match status" value="1"/>
</dbReference>
<evidence type="ECO:0000313" key="4">
    <source>
        <dbReference type="Proteomes" id="UP001523003"/>
    </source>
</evidence>
<protein>
    <submittedName>
        <fullName evidence="3">LPS ABC transporter substrate-binding protein LptA</fullName>
    </submittedName>
</protein>
<accession>A0ABT0P788</accession>
<comment type="caution">
    <text evidence="3">The sequence shown here is derived from an EMBL/GenBank/DDBJ whole genome shotgun (WGS) entry which is preliminary data.</text>
</comment>
<feature type="domain" description="Organic solvent tolerance-like N-terminal" evidence="2">
    <location>
        <begin position="48"/>
        <end position="171"/>
    </location>
</feature>
<dbReference type="InterPro" id="IPR005653">
    <property type="entry name" value="OstA-like_N"/>
</dbReference>
<dbReference type="PANTHER" id="PTHR36504:SF1">
    <property type="entry name" value="LIPOPOLYSACCHARIDE EXPORT SYSTEM PROTEIN LPTA"/>
    <property type="match status" value="1"/>
</dbReference>
<sequence>MKTNKSCKERVSILALSLAILGPINGYAAITHFAIDRLNGKEPMELYADSLEIRDKEGIAIFNGNVSVMQGERLLQTSKLAIYYNKAHITGGIDQLRTQSIFPEKIGSTDIKKVEASGEVYIKMATQIAKGDKAIFDGQSNMIILTGNNVVLTDGDNVAEGCILTANMKTGKASLEGCKEPGKKNRVSIILESSKNGR</sequence>
<dbReference type="PANTHER" id="PTHR36504">
    <property type="entry name" value="LIPOPOLYSACCHARIDE EXPORT SYSTEM PROTEIN LPTA"/>
    <property type="match status" value="1"/>
</dbReference>
<dbReference type="Gene3D" id="2.60.450.10">
    <property type="entry name" value="Lipopolysaccharide (LPS) transport protein A like domain"/>
    <property type="match status" value="1"/>
</dbReference>
<evidence type="ECO:0000259" key="2">
    <source>
        <dbReference type="Pfam" id="PF03968"/>
    </source>
</evidence>
<keyword evidence="1" id="KW-0732">Signal</keyword>
<name>A0ABT0P788_9HYPH</name>
<reference evidence="3 4" key="1">
    <citation type="submission" date="2022-05" db="EMBL/GenBank/DDBJ databases">
        <title>Description of the Bartonella bilalgolemii sp. nov. Isolated from Apodemus uralensis (Pallas 1811).</title>
        <authorList>
            <person name="Zgheib R."/>
            <person name="Celebi B."/>
        </authorList>
    </citation>
    <scope>NUCLEOTIDE SEQUENCE [LARGE SCALE GENOMIC DNA]</scope>
    <source>
        <strain evidence="3 4">G70</strain>
    </source>
</reference>
<dbReference type="InterPro" id="IPR052037">
    <property type="entry name" value="LPS_export_LptA"/>
</dbReference>
<dbReference type="Proteomes" id="UP001523003">
    <property type="component" value="Unassembled WGS sequence"/>
</dbReference>
<gene>
    <name evidence="3" type="ORF">M4Z11_00220</name>
</gene>
<organism evidence="3 4">
    <name type="scientific">Bartonella bilalgolemii</name>
    <dbReference type="NCBI Taxonomy" id="2942911"/>
    <lineage>
        <taxon>Bacteria</taxon>
        <taxon>Pseudomonadati</taxon>
        <taxon>Pseudomonadota</taxon>
        <taxon>Alphaproteobacteria</taxon>
        <taxon>Hyphomicrobiales</taxon>
        <taxon>Bartonellaceae</taxon>
        <taxon>Bartonella</taxon>
    </lineage>
</organism>
<evidence type="ECO:0000256" key="1">
    <source>
        <dbReference type="ARBA" id="ARBA00022729"/>
    </source>
</evidence>
<keyword evidence="4" id="KW-1185">Reference proteome</keyword>